<keyword evidence="6" id="KW-0482">Metalloprotease</keyword>
<proteinExistence type="inferred from homology"/>
<dbReference type="AlphaFoldDB" id="A0A6I4HZZ5"/>
<evidence type="ECO:0000259" key="7">
    <source>
        <dbReference type="SMART" id="SM00631"/>
    </source>
</evidence>
<dbReference type="SMART" id="SM00631">
    <property type="entry name" value="Zn_pept"/>
    <property type="match status" value="1"/>
</dbReference>
<feature type="domain" description="Peptidase M14" evidence="7">
    <location>
        <begin position="38"/>
        <end position="309"/>
    </location>
</feature>
<name>A0A6I4HZZ5_9SPHI</name>
<evidence type="ECO:0000256" key="3">
    <source>
        <dbReference type="ARBA" id="ARBA00022670"/>
    </source>
</evidence>
<dbReference type="SUPFAM" id="SSF52317">
    <property type="entry name" value="Class I glutamine amidotransferase-like"/>
    <property type="match status" value="1"/>
</dbReference>
<comment type="cofactor">
    <cofactor evidence="1">
        <name>Zn(2+)</name>
        <dbReference type="ChEBI" id="CHEBI:29105"/>
    </cofactor>
</comment>
<keyword evidence="4" id="KW-0378">Hydrolase</keyword>
<evidence type="ECO:0000313" key="8">
    <source>
        <dbReference type="EMBL" id="QQL49512.1"/>
    </source>
</evidence>
<dbReference type="CDD" id="cd06238">
    <property type="entry name" value="M14-like"/>
    <property type="match status" value="1"/>
</dbReference>
<dbReference type="SUPFAM" id="SSF53187">
    <property type="entry name" value="Zn-dependent exopeptidases"/>
    <property type="match status" value="1"/>
</dbReference>
<dbReference type="EMBL" id="CP066775">
    <property type="protein sequence ID" value="QQL49512.1"/>
    <property type="molecule type" value="Genomic_DNA"/>
</dbReference>
<dbReference type="KEGG" id="mgik:GO620_015260"/>
<dbReference type="GO" id="GO:0006508">
    <property type="term" value="P:proteolysis"/>
    <property type="evidence" value="ECO:0007669"/>
    <property type="project" value="UniProtKB-KW"/>
</dbReference>
<keyword evidence="5" id="KW-0862">Zinc</keyword>
<sequence>MQTKIYAFLLFICVSAAALAQQIQSPAQFLGYTLGSQFTPHHRIVAYAQYLAQNSKNLKLVQYGTTNENRPLYLAFIASDENIGRLEDIRQNNLKLAGMLPGGGQTNGPAVLWLSYNVHGNESSSSEASMQMLYDLLNPSNTQTKEWLKNTVVILDPCLNPDGRERYINFYNSVRGNQPDPNPQSREHMEPWPGGRINHYYFDLNRDWAWQTQKEVQARLVYYNQWLPQVHVDYHEQSYNAPYYFAPAAEPMHKDITAWQREFQVLIGKNNAKYFDAKGWTYFTKEEFDLLYPSYGDTYPIYSGAIGMTFEQGGSGAGGLAVITRSGDTLTLADRILHHSTTGLSTLEMVSGHAQKLLTEYKKYFDANRANPPGDYKAYVVKNDNEDKMAKLAAMLARNAITYSFGNNKDASGFNYFSNKTEGFHIGPNDMVINAAQPKAVLLNVLMEQKTFMTDSNTYDITAWALPYAYGLKTYGVTSPVAGGSNAAHTQPTAARPAISNAYAYVLPWKSLADVRFLADLQKAHIKVRYAEKPFEAAGKKFDAGTLIIARAGNSADYDRTVTDIAIRNNRNLTALTTGFVDKGADFGSGDVHYLKQPRVMLLCGETTNATSVGEVWHYFDQQINYPVSLVKLTDLNRVKLSDFDVIIMPDGNYNEPPVEKLQGWIRDGGKLIALGDAVTALAGRNGFGVKRKEDKKDDKADAKNKYAAIKSFDERSHEAIRGSVPGAIYKINIDNSHPLGFGYPKYYYTIKLDDTVYDFLGDDGWNVGTIKKDGYVAGFVGQQAKVKIADGMLLGVQSMGRGSVVYIVDDPLFRSFWENGKLLFGNAVFMVGN</sequence>
<dbReference type="GO" id="GO:0005615">
    <property type="term" value="C:extracellular space"/>
    <property type="evidence" value="ECO:0007669"/>
    <property type="project" value="TreeGrafter"/>
</dbReference>
<dbReference type="Gene3D" id="3.40.630.10">
    <property type="entry name" value="Zn peptidases"/>
    <property type="match status" value="1"/>
</dbReference>
<evidence type="ECO:0000256" key="6">
    <source>
        <dbReference type="ARBA" id="ARBA00023049"/>
    </source>
</evidence>
<keyword evidence="9" id="KW-1185">Reference proteome</keyword>
<dbReference type="GO" id="GO:0008270">
    <property type="term" value="F:zinc ion binding"/>
    <property type="evidence" value="ECO:0007669"/>
    <property type="project" value="InterPro"/>
</dbReference>
<reference evidence="8 9" key="1">
    <citation type="submission" date="2020-12" db="EMBL/GenBank/DDBJ databases">
        <title>HMF7856_wgs.fasta genome submission.</title>
        <authorList>
            <person name="Kang H."/>
            <person name="Kim H."/>
            <person name="Joh K."/>
        </authorList>
    </citation>
    <scope>NUCLEOTIDE SEQUENCE [LARGE SCALE GENOMIC DNA]</scope>
    <source>
        <strain evidence="8 9">HMF7856</strain>
    </source>
</reference>
<dbReference type="PANTHER" id="PTHR11705">
    <property type="entry name" value="PROTEASE FAMILY M14 CARBOXYPEPTIDASE A,B"/>
    <property type="match status" value="1"/>
</dbReference>
<dbReference type="InterPro" id="IPR000834">
    <property type="entry name" value="Peptidase_M14"/>
</dbReference>
<evidence type="ECO:0000256" key="1">
    <source>
        <dbReference type="ARBA" id="ARBA00001947"/>
    </source>
</evidence>
<evidence type="ECO:0000313" key="9">
    <source>
        <dbReference type="Proteomes" id="UP000429232"/>
    </source>
</evidence>
<protein>
    <submittedName>
        <fullName evidence="8">Zinc carboxypeptidase</fullName>
    </submittedName>
</protein>
<dbReference type="PANTHER" id="PTHR11705:SF143">
    <property type="entry name" value="SLL0236 PROTEIN"/>
    <property type="match status" value="1"/>
</dbReference>
<dbReference type="GO" id="GO:0004181">
    <property type="term" value="F:metallocarboxypeptidase activity"/>
    <property type="evidence" value="ECO:0007669"/>
    <property type="project" value="InterPro"/>
</dbReference>
<evidence type="ECO:0000256" key="5">
    <source>
        <dbReference type="ARBA" id="ARBA00022833"/>
    </source>
</evidence>
<keyword evidence="8" id="KW-0121">Carboxypeptidase</keyword>
<dbReference type="Pfam" id="PF00246">
    <property type="entry name" value="Peptidase_M14"/>
    <property type="match status" value="1"/>
</dbReference>
<dbReference type="RefSeq" id="WP_157524625.1">
    <property type="nucleotide sequence ID" value="NZ_CP066775.1"/>
</dbReference>
<organism evidence="8 9">
    <name type="scientific">Mucilaginibacter ginkgonis</name>
    <dbReference type="NCBI Taxonomy" id="2682091"/>
    <lineage>
        <taxon>Bacteria</taxon>
        <taxon>Pseudomonadati</taxon>
        <taxon>Bacteroidota</taxon>
        <taxon>Sphingobacteriia</taxon>
        <taxon>Sphingobacteriales</taxon>
        <taxon>Sphingobacteriaceae</taxon>
        <taxon>Mucilaginibacter</taxon>
    </lineage>
</organism>
<gene>
    <name evidence="8" type="ORF">GO620_015260</name>
</gene>
<dbReference type="InterPro" id="IPR029062">
    <property type="entry name" value="Class_I_gatase-like"/>
</dbReference>
<evidence type="ECO:0000256" key="2">
    <source>
        <dbReference type="ARBA" id="ARBA00005988"/>
    </source>
</evidence>
<dbReference type="Proteomes" id="UP000429232">
    <property type="component" value="Chromosome"/>
</dbReference>
<comment type="similarity">
    <text evidence="2">Belongs to the peptidase M14 family.</text>
</comment>
<evidence type="ECO:0000256" key="4">
    <source>
        <dbReference type="ARBA" id="ARBA00022801"/>
    </source>
</evidence>
<keyword evidence="3" id="KW-0645">Protease</keyword>
<accession>A0A6I4HZZ5</accession>